<dbReference type="Proteomes" id="UP001159363">
    <property type="component" value="Chromosome 7"/>
</dbReference>
<evidence type="ECO:0000256" key="1">
    <source>
        <dbReference type="SAM" id="MobiDB-lite"/>
    </source>
</evidence>
<feature type="compositionally biased region" description="Basic and acidic residues" evidence="1">
    <location>
        <begin position="193"/>
        <end position="211"/>
    </location>
</feature>
<dbReference type="EMBL" id="JARBHB010000008">
    <property type="protein sequence ID" value="KAJ8877413.1"/>
    <property type="molecule type" value="Genomic_DNA"/>
</dbReference>
<gene>
    <name evidence="2" type="ORF">PR048_021867</name>
</gene>
<sequence length="337" mass="38188">MNKIRVDAATSPVAHGSLLSSSFLLYYACKDTVKKKERVKEEGFLTRCYFCDITKDWGNSITNRLSNPAQATWESQWGQRISAKVGREREVWRSEQQWAKVSVGDGPERSAGSERRSGLWKSLTDGTEHERMQRVYKFVFSLFRALSDKLRRPEGVLGDVIHERATTREHSRGHVIMTSQRTLSGRLINYSESVRKSESPERERERGRESRGGVVVNYSPPTYANRARFPAGPLPGFSLVGIVPDDVVGRWIFSGISRFPRLFIQSLLRTHFSSLSFSLKTTMVRVSRDVESFLIGPSQREMYGDGYVRSSFTAYQIQSPAANKVGTFQSDYNCSGV</sequence>
<reference evidence="2 3" key="1">
    <citation type="submission" date="2023-02" db="EMBL/GenBank/DDBJ databases">
        <title>LHISI_Scaffold_Assembly.</title>
        <authorList>
            <person name="Stuart O.P."/>
            <person name="Cleave R."/>
            <person name="Magrath M.J.L."/>
            <person name="Mikheyev A.S."/>
        </authorList>
    </citation>
    <scope>NUCLEOTIDE SEQUENCE [LARGE SCALE GENOMIC DNA]</scope>
    <source>
        <strain evidence="2">Daus_M_001</strain>
        <tissue evidence="2">Leg muscle</tissue>
    </source>
</reference>
<evidence type="ECO:0000313" key="2">
    <source>
        <dbReference type="EMBL" id="KAJ8877413.1"/>
    </source>
</evidence>
<protein>
    <submittedName>
        <fullName evidence="2">Uncharacterized protein</fullName>
    </submittedName>
</protein>
<name>A0ABQ9GZE4_9NEOP</name>
<organism evidence="2 3">
    <name type="scientific">Dryococelus australis</name>
    <dbReference type="NCBI Taxonomy" id="614101"/>
    <lineage>
        <taxon>Eukaryota</taxon>
        <taxon>Metazoa</taxon>
        <taxon>Ecdysozoa</taxon>
        <taxon>Arthropoda</taxon>
        <taxon>Hexapoda</taxon>
        <taxon>Insecta</taxon>
        <taxon>Pterygota</taxon>
        <taxon>Neoptera</taxon>
        <taxon>Polyneoptera</taxon>
        <taxon>Phasmatodea</taxon>
        <taxon>Verophasmatodea</taxon>
        <taxon>Anareolatae</taxon>
        <taxon>Phasmatidae</taxon>
        <taxon>Eurycanthinae</taxon>
        <taxon>Dryococelus</taxon>
    </lineage>
</organism>
<accession>A0ABQ9GZE4</accession>
<feature type="region of interest" description="Disordered" evidence="1">
    <location>
        <begin position="102"/>
        <end position="122"/>
    </location>
</feature>
<feature type="region of interest" description="Disordered" evidence="1">
    <location>
        <begin position="193"/>
        <end position="214"/>
    </location>
</feature>
<keyword evidence="3" id="KW-1185">Reference proteome</keyword>
<proteinExistence type="predicted"/>
<evidence type="ECO:0000313" key="3">
    <source>
        <dbReference type="Proteomes" id="UP001159363"/>
    </source>
</evidence>
<comment type="caution">
    <text evidence="2">The sequence shown here is derived from an EMBL/GenBank/DDBJ whole genome shotgun (WGS) entry which is preliminary data.</text>
</comment>
<feature type="compositionally biased region" description="Basic and acidic residues" evidence="1">
    <location>
        <begin position="106"/>
        <end position="117"/>
    </location>
</feature>